<keyword evidence="3 5" id="KW-0418">Kinase</keyword>
<gene>
    <name evidence="5" type="ORF">CRU78_06595</name>
</gene>
<organism evidence="5 6">
    <name type="scientific">Candidatus Accumulibacter phosphatis</name>
    <dbReference type="NCBI Taxonomy" id="327160"/>
    <lineage>
        <taxon>Bacteria</taxon>
        <taxon>Pseudomonadati</taxon>
        <taxon>Pseudomonadota</taxon>
        <taxon>Betaproteobacteria</taxon>
        <taxon>Candidatus Accumulibacter</taxon>
    </lineage>
</organism>
<evidence type="ECO:0000313" key="5">
    <source>
        <dbReference type="EMBL" id="MQM30212.1"/>
    </source>
</evidence>
<dbReference type="PROSITE" id="PS00583">
    <property type="entry name" value="PFKB_KINASES_1"/>
    <property type="match status" value="1"/>
</dbReference>
<dbReference type="Proteomes" id="UP000342300">
    <property type="component" value="Unassembled WGS sequence"/>
</dbReference>
<keyword evidence="2" id="KW-0808">Transferase</keyword>
<evidence type="ECO:0000259" key="4">
    <source>
        <dbReference type="Pfam" id="PF00294"/>
    </source>
</evidence>
<dbReference type="InterPro" id="IPR011611">
    <property type="entry name" value="PfkB_dom"/>
</dbReference>
<evidence type="ECO:0000256" key="2">
    <source>
        <dbReference type="ARBA" id="ARBA00022679"/>
    </source>
</evidence>
<evidence type="ECO:0000256" key="1">
    <source>
        <dbReference type="ARBA" id="ARBA00010688"/>
    </source>
</evidence>
<dbReference type="AlphaFoldDB" id="A0A6A7RTG7"/>
<dbReference type="Pfam" id="PF00294">
    <property type="entry name" value="PfkB"/>
    <property type="match status" value="1"/>
</dbReference>
<dbReference type="CDD" id="cd01167">
    <property type="entry name" value="bac_FRK"/>
    <property type="match status" value="1"/>
</dbReference>
<name>A0A6A7RTG7_9PROT</name>
<dbReference type="InterPro" id="IPR002173">
    <property type="entry name" value="Carboh/pur_kinase_PfkB_CS"/>
</dbReference>
<reference evidence="5 6" key="1">
    <citation type="submission" date="2017-09" db="EMBL/GenBank/DDBJ databases">
        <title>Metagenomic Analysis Reveals Denitrifying Candidatus Accumulibacter and Flanking Population as a Source of N2O.</title>
        <authorList>
            <person name="Gao H."/>
            <person name="Mao Y."/>
            <person name="Zhao X."/>
            <person name="Liu W.-T."/>
            <person name="Zhang T."/>
            <person name="Wells G."/>
        </authorList>
    </citation>
    <scope>NUCLEOTIDE SEQUENCE [LARGE SCALE GENOMIC DNA]</scope>
    <source>
        <strain evidence="5">CANDO_2_IC</strain>
    </source>
</reference>
<sequence length="300" mass="32460">MVQGEGMNKGFTVAGIGELLWDVFPQHKRLGGAPANFAFHCYQLGAKAYPVSCVGTDELGLGLRDKLREMGVDASYVLESDSFPTGTVQVTLNDEGKPSYRIFENVAWDHIAFTSDLKALAATLDAVCFGSLSQRSPVSRASIHAFLRQMPEAALKIFDVNLRQSYFSQEQVEDSLRLASILKLSDEELPVLAGYFGLRGDVMEQLNELRERFDLALVAYTRGPDGSVLVRGDEVDVAPGVAGLAVDSVGAGDSFTASLCMGVLKDWPLSRVNAFANRVASFVCSQKGATPLLPEDLKTL</sequence>
<dbReference type="InterPro" id="IPR050306">
    <property type="entry name" value="PfkB_Carbo_kinase"/>
</dbReference>
<comment type="caution">
    <text evidence="5">The sequence shown here is derived from an EMBL/GenBank/DDBJ whole genome shotgun (WGS) entry which is preliminary data.</text>
</comment>
<dbReference type="GO" id="GO:0016301">
    <property type="term" value="F:kinase activity"/>
    <property type="evidence" value="ECO:0007669"/>
    <property type="project" value="UniProtKB-KW"/>
</dbReference>
<evidence type="ECO:0000313" key="6">
    <source>
        <dbReference type="Proteomes" id="UP000342300"/>
    </source>
</evidence>
<feature type="domain" description="Carbohydrate kinase PfkB" evidence="4">
    <location>
        <begin position="26"/>
        <end position="294"/>
    </location>
</feature>
<dbReference type="PANTHER" id="PTHR43085:SF57">
    <property type="entry name" value="CARBOHYDRATE KINASE PFKB DOMAIN-CONTAINING PROTEIN"/>
    <property type="match status" value="1"/>
</dbReference>
<proteinExistence type="inferred from homology"/>
<comment type="similarity">
    <text evidence="1">Belongs to the carbohydrate kinase PfkB family.</text>
</comment>
<dbReference type="PANTHER" id="PTHR43085">
    <property type="entry name" value="HEXOKINASE FAMILY MEMBER"/>
    <property type="match status" value="1"/>
</dbReference>
<protein>
    <submittedName>
        <fullName evidence="5">Carbohydrate kinase</fullName>
    </submittedName>
</protein>
<dbReference type="Gene3D" id="3.40.1190.20">
    <property type="match status" value="1"/>
</dbReference>
<dbReference type="SUPFAM" id="SSF53613">
    <property type="entry name" value="Ribokinase-like"/>
    <property type="match status" value="1"/>
</dbReference>
<accession>A0A6A7RTG7</accession>
<dbReference type="InterPro" id="IPR029056">
    <property type="entry name" value="Ribokinase-like"/>
</dbReference>
<evidence type="ECO:0000256" key="3">
    <source>
        <dbReference type="ARBA" id="ARBA00022777"/>
    </source>
</evidence>
<dbReference type="EMBL" id="PDHS01000142">
    <property type="protein sequence ID" value="MQM30212.1"/>
    <property type="molecule type" value="Genomic_DNA"/>
</dbReference>